<dbReference type="KEGG" id="sfi:SFUL_3180"/>
<feature type="region of interest" description="Disordered" evidence="1">
    <location>
        <begin position="1"/>
        <end position="94"/>
    </location>
</feature>
<dbReference type="AlphaFoldDB" id="N0CT70"/>
<dbReference type="PATRIC" id="fig|1303692.3.peg.3202"/>
<feature type="compositionally biased region" description="Low complexity" evidence="1">
    <location>
        <begin position="33"/>
        <end position="47"/>
    </location>
</feature>
<dbReference type="EMBL" id="CP005080">
    <property type="protein sequence ID" value="AGK78114.1"/>
    <property type="molecule type" value="Genomic_DNA"/>
</dbReference>
<accession>N0CT70</accession>
<reference evidence="2 3" key="1">
    <citation type="submission" date="2013-04" db="EMBL/GenBank/DDBJ databases">
        <title>Complete genome sequence of Streptomyces fulvissimus.</title>
        <authorList>
            <person name="Myronovskyi M."/>
            <person name="Tokovenko B."/>
            <person name="Manderscheid N."/>
            <person name="Petzke L."/>
            <person name="Luzhetskyy A."/>
        </authorList>
    </citation>
    <scope>NUCLEOTIDE SEQUENCE [LARGE SCALE GENOMIC DNA]</scope>
    <source>
        <strain evidence="2 3">DSM 40593</strain>
    </source>
</reference>
<feature type="compositionally biased region" description="Basic residues" evidence="1">
    <location>
        <begin position="74"/>
        <end position="91"/>
    </location>
</feature>
<name>N0CT70_STRMI</name>
<organism evidence="2 3">
    <name type="scientific">Streptomyces microflavus DSM 40593</name>
    <dbReference type="NCBI Taxonomy" id="1303692"/>
    <lineage>
        <taxon>Bacteria</taxon>
        <taxon>Bacillati</taxon>
        <taxon>Actinomycetota</taxon>
        <taxon>Actinomycetes</taxon>
        <taxon>Kitasatosporales</taxon>
        <taxon>Streptomycetaceae</taxon>
        <taxon>Streptomyces</taxon>
    </lineage>
</organism>
<dbReference type="Proteomes" id="UP000013304">
    <property type="component" value="Chromosome"/>
</dbReference>
<dbReference type="eggNOG" id="ENOG502ZPU4">
    <property type="taxonomic scope" value="Bacteria"/>
</dbReference>
<sequence length="208" mass="21942">MQDSCTHSPEHQNAPQATPAQSGASWRFGHSPAGGAPEPDPAPGVAEPDQRQGAPDGRATTEGGSQPSTAGHTRLTKGKPRPRDKKQRPAHSVRLNERERTLIQAGADAVGMSIAGFLAHSALAAARDQTRTAATIAADHDVLTELFATSRKLGWAGSNLNQMTKTLNSGGDIDSARIKETLTNVRRAATATKAAVERINNRQTDETT</sequence>
<evidence type="ECO:0000256" key="1">
    <source>
        <dbReference type="SAM" id="MobiDB-lite"/>
    </source>
</evidence>
<evidence type="ECO:0000313" key="2">
    <source>
        <dbReference type="EMBL" id="AGK78114.1"/>
    </source>
</evidence>
<dbReference type="InterPro" id="IPR053842">
    <property type="entry name" value="NikA-like"/>
</dbReference>
<feature type="compositionally biased region" description="Polar residues" evidence="1">
    <location>
        <begin position="1"/>
        <end position="24"/>
    </location>
</feature>
<dbReference type="HOGENOM" id="CLU_114559_0_0_11"/>
<protein>
    <submittedName>
        <fullName evidence="2">Bacterial mobilization protein (MobC)</fullName>
    </submittedName>
</protein>
<proteinExistence type="predicted"/>
<evidence type="ECO:0000313" key="3">
    <source>
        <dbReference type="Proteomes" id="UP000013304"/>
    </source>
</evidence>
<dbReference type="Pfam" id="PF21983">
    <property type="entry name" value="NikA-like"/>
    <property type="match status" value="1"/>
</dbReference>
<feature type="compositionally biased region" description="Polar residues" evidence="1">
    <location>
        <begin position="62"/>
        <end position="71"/>
    </location>
</feature>
<gene>
    <name evidence="2" type="ORF">SFUL_3180</name>
</gene>